<reference evidence="2" key="2">
    <citation type="submission" date="2020-11" db="EMBL/GenBank/DDBJ databases">
        <authorList>
            <person name="McCartney M.A."/>
            <person name="Auch B."/>
            <person name="Kono T."/>
            <person name="Mallez S."/>
            <person name="Becker A."/>
            <person name="Gohl D.M."/>
            <person name="Silverstein K.A.T."/>
            <person name="Koren S."/>
            <person name="Bechman K.B."/>
            <person name="Herman A."/>
            <person name="Abrahante J.E."/>
            <person name="Garbe J."/>
        </authorList>
    </citation>
    <scope>NUCLEOTIDE SEQUENCE</scope>
    <source>
        <strain evidence="2">Duluth1</strain>
        <tissue evidence="2">Whole animal</tissue>
    </source>
</reference>
<proteinExistence type="predicted"/>
<dbReference type="AlphaFoldDB" id="A0A9D4IWA4"/>
<keyword evidence="3" id="KW-1185">Reference proteome</keyword>
<dbReference type="EMBL" id="JAIWYP010000008">
    <property type="protein sequence ID" value="KAH3789185.1"/>
    <property type="molecule type" value="Genomic_DNA"/>
</dbReference>
<reference evidence="2" key="1">
    <citation type="journal article" date="2019" name="bioRxiv">
        <title>The Genome of the Zebra Mussel, Dreissena polymorpha: A Resource for Invasive Species Research.</title>
        <authorList>
            <person name="McCartney M.A."/>
            <person name="Auch B."/>
            <person name="Kono T."/>
            <person name="Mallez S."/>
            <person name="Zhang Y."/>
            <person name="Obille A."/>
            <person name="Becker A."/>
            <person name="Abrahante J.E."/>
            <person name="Garbe J."/>
            <person name="Badalamenti J.P."/>
            <person name="Herman A."/>
            <person name="Mangelson H."/>
            <person name="Liachko I."/>
            <person name="Sullivan S."/>
            <person name="Sone E.D."/>
            <person name="Koren S."/>
            <person name="Silverstein K.A.T."/>
            <person name="Beckman K.B."/>
            <person name="Gohl D.M."/>
        </authorList>
    </citation>
    <scope>NUCLEOTIDE SEQUENCE</scope>
    <source>
        <strain evidence="2">Duluth1</strain>
        <tissue evidence="2">Whole animal</tissue>
    </source>
</reference>
<protein>
    <submittedName>
        <fullName evidence="2">Uncharacterized protein</fullName>
    </submittedName>
</protein>
<name>A0A9D4IWA4_DREPO</name>
<evidence type="ECO:0000256" key="1">
    <source>
        <dbReference type="SAM" id="MobiDB-lite"/>
    </source>
</evidence>
<dbReference type="Proteomes" id="UP000828390">
    <property type="component" value="Unassembled WGS sequence"/>
</dbReference>
<gene>
    <name evidence="2" type="ORF">DPMN_167358</name>
</gene>
<evidence type="ECO:0000313" key="2">
    <source>
        <dbReference type="EMBL" id="KAH3789185.1"/>
    </source>
</evidence>
<evidence type="ECO:0000313" key="3">
    <source>
        <dbReference type="Proteomes" id="UP000828390"/>
    </source>
</evidence>
<accession>A0A9D4IWA4</accession>
<organism evidence="2 3">
    <name type="scientific">Dreissena polymorpha</name>
    <name type="common">Zebra mussel</name>
    <name type="synonym">Mytilus polymorpha</name>
    <dbReference type="NCBI Taxonomy" id="45954"/>
    <lineage>
        <taxon>Eukaryota</taxon>
        <taxon>Metazoa</taxon>
        <taxon>Spiralia</taxon>
        <taxon>Lophotrochozoa</taxon>
        <taxon>Mollusca</taxon>
        <taxon>Bivalvia</taxon>
        <taxon>Autobranchia</taxon>
        <taxon>Heteroconchia</taxon>
        <taxon>Euheterodonta</taxon>
        <taxon>Imparidentia</taxon>
        <taxon>Neoheterodontei</taxon>
        <taxon>Myida</taxon>
        <taxon>Dreissenoidea</taxon>
        <taxon>Dreissenidae</taxon>
        <taxon>Dreissena</taxon>
    </lineage>
</organism>
<sequence length="110" mass="12553">MKIDNKCDFTSVNKKNAQPPISWRSCFSNQPELFSTRPRFIGTNLVTKPYFQETGTIFELIQESIRTNVLTMLTRFYYSHIRKKPAPGGHVFQPIQREGEGEGGGGRGRD</sequence>
<feature type="region of interest" description="Disordered" evidence="1">
    <location>
        <begin position="85"/>
        <end position="110"/>
    </location>
</feature>
<comment type="caution">
    <text evidence="2">The sequence shown here is derived from an EMBL/GenBank/DDBJ whole genome shotgun (WGS) entry which is preliminary data.</text>
</comment>